<keyword evidence="3" id="KW-1185">Reference proteome</keyword>
<evidence type="ECO:0000313" key="2">
    <source>
        <dbReference type="EMBL" id="TCT21582.1"/>
    </source>
</evidence>
<dbReference type="EMBL" id="SMAO01000004">
    <property type="protein sequence ID" value="TCT21582.1"/>
    <property type="molecule type" value="Genomic_DNA"/>
</dbReference>
<dbReference type="Proteomes" id="UP000295717">
    <property type="component" value="Unassembled WGS sequence"/>
</dbReference>
<feature type="non-terminal residue" evidence="2">
    <location>
        <position position="1"/>
    </location>
</feature>
<organism evidence="2 3">
    <name type="scientific">Thiobaca trueperi</name>
    <dbReference type="NCBI Taxonomy" id="127458"/>
    <lineage>
        <taxon>Bacteria</taxon>
        <taxon>Pseudomonadati</taxon>
        <taxon>Pseudomonadota</taxon>
        <taxon>Gammaproteobacteria</taxon>
        <taxon>Chromatiales</taxon>
        <taxon>Chromatiaceae</taxon>
        <taxon>Thiobaca</taxon>
    </lineage>
</organism>
<comment type="caution">
    <text evidence="2">The sequence shown here is derived from an EMBL/GenBank/DDBJ whole genome shotgun (WGS) entry which is preliminary data.</text>
</comment>
<sequence length="67" mass="7325">AATAEEMSGQAGQLQQMMSFFKTGGESARRQETAPRRQTRPDSKTISTSGVKALTAKSSLMPEFIRF</sequence>
<proteinExistence type="predicted"/>
<dbReference type="AlphaFoldDB" id="A0A4V6NZY8"/>
<feature type="region of interest" description="Disordered" evidence="1">
    <location>
        <begin position="1"/>
        <end position="53"/>
    </location>
</feature>
<protein>
    <recommendedName>
        <fullName evidence="4">Methyl-accepting chemotaxis protein</fullName>
    </recommendedName>
</protein>
<accession>A0A4V6NZY8</accession>
<feature type="compositionally biased region" description="Basic and acidic residues" evidence="1">
    <location>
        <begin position="27"/>
        <end position="43"/>
    </location>
</feature>
<reference evidence="2 3" key="1">
    <citation type="submission" date="2019-03" db="EMBL/GenBank/DDBJ databases">
        <title>Genomic Encyclopedia of Type Strains, Phase IV (KMG-IV): sequencing the most valuable type-strain genomes for metagenomic binning, comparative biology and taxonomic classification.</title>
        <authorList>
            <person name="Goeker M."/>
        </authorList>
    </citation>
    <scope>NUCLEOTIDE SEQUENCE [LARGE SCALE GENOMIC DNA]</scope>
    <source>
        <strain evidence="2 3">DSM 13587</strain>
    </source>
</reference>
<evidence type="ECO:0000313" key="3">
    <source>
        <dbReference type="Proteomes" id="UP000295717"/>
    </source>
</evidence>
<gene>
    <name evidence="2" type="ORF">EDC35_104442</name>
</gene>
<evidence type="ECO:0008006" key="4">
    <source>
        <dbReference type="Google" id="ProtNLM"/>
    </source>
</evidence>
<name>A0A4V6NZY8_9GAMM</name>
<evidence type="ECO:0000256" key="1">
    <source>
        <dbReference type="SAM" id="MobiDB-lite"/>
    </source>
</evidence>